<protein>
    <recommendedName>
        <fullName evidence="3">Transporter</fullName>
    </recommendedName>
</protein>
<keyword evidence="2" id="KW-1185">Reference proteome</keyword>
<name>A0A1H5YMR5_9VIBR</name>
<reference evidence="2" key="1">
    <citation type="submission" date="2016-10" db="EMBL/GenBank/DDBJ databases">
        <authorList>
            <person name="Varghese N."/>
            <person name="Submissions S."/>
        </authorList>
    </citation>
    <scope>NUCLEOTIDE SEQUENCE [LARGE SCALE GENOMIC DNA]</scope>
    <source>
        <strain evidence="2">CGMCC 1.7062</strain>
    </source>
</reference>
<gene>
    <name evidence="1" type="ORF">SAMN04488244_109163</name>
</gene>
<evidence type="ECO:0000313" key="2">
    <source>
        <dbReference type="Proteomes" id="UP000236721"/>
    </source>
</evidence>
<dbReference type="EMBL" id="FNVG01000009">
    <property type="protein sequence ID" value="SEG25040.1"/>
    <property type="molecule type" value="Genomic_DNA"/>
</dbReference>
<evidence type="ECO:0008006" key="3">
    <source>
        <dbReference type="Google" id="ProtNLM"/>
    </source>
</evidence>
<dbReference type="Proteomes" id="UP000236721">
    <property type="component" value="Unassembled WGS sequence"/>
</dbReference>
<organism evidence="1 2">
    <name type="scientific">Vibrio hangzhouensis</name>
    <dbReference type="NCBI Taxonomy" id="462991"/>
    <lineage>
        <taxon>Bacteria</taxon>
        <taxon>Pseudomonadati</taxon>
        <taxon>Pseudomonadota</taxon>
        <taxon>Gammaproteobacteria</taxon>
        <taxon>Vibrionales</taxon>
        <taxon>Vibrionaceae</taxon>
        <taxon>Vibrio</taxon>
    </lineage>
</organism>
<sequence>MSDKKLPQVEFDYTSFLGASCKKKWTFLEALSSVAPIFGEAWKESAKQVSEPADRLWDKALNAMSSRRSDESNLVALIKIARTENIASLKVVMPYSLELEQIEQIQDKGNVTIVAVPNEDVLIAKFN</sequence>
<dbReference type="RefSeq" id="WP_103880453.1">
    <property type="nucleotide sequence ID" value="NZ_FNVG01000009.1"/>
</dbReference>
<proteinExistence type="predicted"/>
<dbReference type="OrthoDB" id="6488871at2"/>
<dbReference type="AlphaFoldDB" id="A0A1H5YMR5"/>
<evidence type="ECO:0000313" key="1">
    <source>
        <dbReference type="EMBL" id="SEG25040.1"/>
    </source>
</evidence>
<accession>A0A1H5YMR5</accession>